<evidence type="ECO:0000313" key="2">
    <source>
        <dbReference type="Proteomes" id="UP001150538"/>
    </source>
</evidence>
<evidence type="ECO:0000313" key="1">
    <source>
        <dbReference type="EMBL" id="KAJ1917380.1"/>
    </source>
</evidence>
<comment type="caution">
    <text evidence="1">The sequence shown here is derived from an EMBL/GenBank/DDBJ whole genome shotgun (WGS) entry which is preliminary data.</text>
</comment>
<reference evidence="1" key="1">
    <citation type="submission" date="2022-07" db="EMBL/GenBank/DDBJ databases">
        <title>Phylogenomic reconstructions and comparative analyses of Kickxellomycotina fungi.</title>
        <authorList>
            <person name="Reynolds N.K."/>
            <person name="Stajich J.E."/>
            <person name="Barry K."/>
            <person name="Grigoriev I.V."/>
            <person name="Crous P."/>
            <person name="Smith M.E."/>
        </authorList>
    </citation>
    <scope>NUCLEOTIDE SEQUENCE</scope>
    <source>
        <strain evidence="1">NBRC 100468</strain>
    </source>
</reference>
<organism evidence="1 2">
    <name type="scientific">Mycoemilia scoparia</name>
    <dbReference type="NCBI Taxonomy" id="417184"/>
    <lineage>
        <taxon>Eukaryota</taxon>
        <taxon>Fungi</taxon>
        <taxon>Fungi incertae sedis</taxon>
        <taxon>Zoopagomycota</taxon>
        <taxon>Kickxellomycotina</taxon>
        <taxon>Kickxellomycetes</taxon>
        <taxon>Kickxellales</taxon>
        <taxon>Kickxellaceae</taxon>
        <taxon>Mycoemilia</taxon>
    </lineage>
</organism>
<keyword evidence="2" id="KW-1185">Reference proteome</keyword>
<dbReference type="Proteomes" id="UP001150538">
    <property type="component" value="Unassembled WGS sequence"/>
</dbReference>
<name>A0A9W7ZW54_9FUNG</name>
<dbReference type="EMBL" id="JANBPU010000073">
    <property type="protein sequence ID" value="KAJ1917380.1"/>
    <property type="molecule type" value="Genomic_DNA"/>
</dbReference>
<proteinExistence type="predicted"/>
<protein>
    <submittedName>
        <fullName evidence="1">Uncharacterized protein</fullName>
    </submittedName>
</protein>
<gene>
    <name evidence="1" type="ORF">H4219_003247</name>
</gene>
<dbReference type="AlphaFoldDB" id="A0A9W7ZW54"/>
<accession>A0A9W7ZW54</accession>
<sequence length="105" mass="11545">MPIRAVGRFYGHTRRFYVTPPTILTLIQWRPGSGPLRKGLLPTFVRTSLSAPSIIFTSAPGVSVSVYDQESTVSCHTNPISMASGIHPNLFSRRSEATRPYGVRA</sequence>